<dbReference type="InterPro" id="IPR022000">
    <property type="entry name" value="Min27-like_integrase_DNA_bind"/>
</dbReference>
<dbReference type="PROSITE" id="PS51900">
    <property type="entry name" value="CB"/>
    <property type="match status" value="1"/>
</dbReference>
<evidence type="ECO:0000313" key="9">
    <source>
        <dbReference type="EMBL" id="EQD26856.1"/>
    </source>
</evidence>
<dbReference type="CDD" id="cd01189">
    <property type="entry name" value="INT_ICEBs1_C_like"/>
    <property type="match status" value="1"/>
</dbReference>
<dbReference type="GO" id="GO:0003677">
    <property type="term" value="F:DNA binding"/>
    <property type="evidence" value="ECO:0007669"/>
    <property type="project" value="UniProtKB-KW"/>
</dbReference>
<dbReference type="PANTHER" id="PTHR30629:SF2">
    <property type="entry name" value="PROPHAGE INTEGRASE INTS-RELATED"/>
    <property type="match status" value="1"/>
</dbReference>
<feature type="domain" description="Tyr recombinase" evidence="7">
    <location>
        <begin position="202"/>
        <end position="394"/>
    </location>
</feature>
<dbReference type="PROSITE" id="PS51898">
    <property type="entry name" value="TYR_RECOMBINASE"/>
    <property type="match status" value="1"/>
</dbReference>
<dbReference type="Pfam" id="PF12167">
    <property type="entry name" value="Arm-DNA-bind_2"/>
    <property type="match status" value="1"/>
</dbReference>
<comment type="caution">
    <text evidence="9">The sequence shown here is derived from an EMBL/GenBank/DDBJ whole genome shotgun (WGS) entry which is preliminary data.</text>
</comment>
<evidence type="ECO:0000256" key="3">
    <source>
        <dbReference type="ARBA" id="ARBA00023125"/>
    </source>
</evidence>
<dbReference type="GO" id="GO:0046718">
    <property type="term" value="P:symbiont entry into host cell"/>
    <property type="evidence" value="ECO:0007669"/>
    <property type="project" value="UniProtKB-KW"/>
</dbReference>
<gene>
    <name evidence="9" type="ORF">B2A_15483</name>
</gene>
<dbReference type="InterPro" id="IPR013762">
    <property type="entry name" value="Integrase-like_cat_sf"/>
</dbReference>
<feature type="domain" description="Core-binding (CB)" evidence="8">
    <location>
        <begin position="91"/>
        <end position="182"/>
    </location>
</feature>
<reference evidence="9" key="1">
    <citation type="submission" date="2013-08" db="EMBL/GenBank/DDBJ databases">
        <authorList>
            <person name="Mendez C."/>
            <person name="Richter M."/>
            <person name="Ferrer M."/>
            <person name="Sanchez J."/>
        </authorList>
    </citation>
    <scope>NUCLEOTIDE SEQUENCE</scope>
</reference>
<evidence type="ECO:0000256" key="4">
    <source>
        <dbReference type="ARBA" id="ARBA00023172"/>
    </source>
</evidence>
<dbReference type="InterPro" id="IPR044068">
    <property type="entry name" value="CB"/>
</dbReference>
<keyword evidence="5" id="KW-1179">Viral genome integration</keyword>
<dbReference type="Pfam" id="PF00589">
    <property type="entry name" value="Phage_integrase"/>
    <property type="match status" value="1"/>
</dbReference>
<organism evidence="9">
    <name type="scientific">mine drainage metagenome</name>
    <dbReference type="NCBI Taxonomy" id="410659"/>
    <lineage>
        <taxon>unclassified sequences</taxon>
        <taxon>metagenomes</taxon>
        <taxon>ecological metagenomes</taxon>
    </lineage>
</organism>
<evidence type="ECO:0000256" key="1">
    <source>
        <dbReference type="ARBA" id="ARBA00008857"/>
    </source>
</evidence>
<name>T0XVP3_9ZZZZ</name>
<comment type="similarity">
    <text evidence="1">Belongs to the 'phage' integrase family.</text>
</comment>
<sequence>MGNVRVRPETGRLYFDFHFQGVRCREHAVLPDTPANRRRMEKALERIEAEIAAGTFDYAKTFPGSKRASNFAPKHHAVPAPAPETRQSDLPRFDAFAAQWLAERSIEWRYSHKTTVESIFKIHLLPAFASLHLDDIDRAKLMDFRRQLVDPTQKKARRRDVLAPATVNRIIGMVRLIMTEANLRYGIDNPCTEIRRLKLRRTDIRPFSLEEINRMRATIRPDYRPYLTFRFFTGVRSAEASGLKWRHVDFERGLVMIRETFRDGRTEYTKTDGSQRDLQLSALVLEALNAMRPEGYEANPAAFADTYVFRTRSGRPVDTTNFVYRVWRPLLASLDIPYRRPYEMRHTCATLWLAAGEAPEWIARQLGHSTTEMLFRTYSRYVPNLVRHDGTAFDRMIAGAMHGG</sequence>
<keyword evidence="2" id="KW-0229">DNA integration</keyword>
<reference evidence="9" key="2">
    <citation type="journal article" date="2014" name="ISME J.">
        <title>Microbial stratification in low pH oxic and suboxic macroscopic growths along an acid mine drainage.</title>
        <authorList>
            <person name="Mendez-Garcia C."/>
            <person name="Mesa V."/>
            <person name="Sprenger R.R."/>
            <person name="Richter M."/>
            <person name="Diez M.S."/>
            <person name="Solano J."/>
            <person name="Bargiela R."/>
            <person name="Golyshina O.V."/>
            <person name="Manteca A."/>
            <person name="Ramos J.L."/>
            <person name="Gallego J.R."/>
            <person name="Llorente I."/>
            <person name="Martins Dos Santos V.A."/>
            <person name="Jensen O.N."/>
            <person name="Pelaez A.I."/>
            <person name="Sanchez J."/>
            <person name="Ferrer M."/>
        </authorList>
    </citation>
    <scope>NUCLEOTIDE SEQUENCE</scope>
</reference>
<dbReference type="Gene3D" id="1.10.150.130">
    <property type="match status" value="1"/>
</dbReference>
<keyword evidence="6" id="KW-1160">Virus entry into host cell</keyword>
<evidence type="ECO:0000256" key="2">
    <source>
        <dbReference type="ARBA" id="ARBA00022908"/>
    </source>
</evidence>
<dbReference type="PANTHER" id="PTHR30629">
    <property type="entry name" value="PROPHAGE INTEGRASE"/>
    <property type="match status" value="1"/>
</dbReference>
<dbReference type="Pfam" id="PF14659">
    <property type="entry name" value="Phage_int_SAM_3"/>
    <property type="match status" value="1"/>
</dbReference>
<evidence type="ECO:0000256" key="6">
    <source>
        <dbReference type="ARBA" id="ARBA00023296"/>
    </source>
</evidence>
<dbReference type="AlphaFoldDB" id="T0XVP3"/>
<dbReference type="Gene3D" id="1.10.443.10">
    <property type="entry name" value="Intergrase catalytic core"/>
    <property type="match status" value="1"/>
</dbReference>
<dbReference type="InterPro" id="IPR010998">
    <property type="entry name" value="Integrase_recombinase_N"/>
</dbReference>
<dbReference type="InterPro" id="IPR002104">
    <property type="entry name" value="Integrase_catalytic"/>
</dbReference>
<evidence type="ECO:0000259" key="8">
    <source>
        <dbReference type="PROSITE" id="PS51900"/>
    </source>
</evidence>
<keyword evidence="4" id="KW-0233">DNA recombination</keyword>
<evidence type="ECO:0000259" key="7">
    <source>
        <dbReference type="PROSITE" id="PS51898"/>
    </source>
</evidence>
<protein>
    <submittedName>
        <fullName evidence="9">Phage integrase family protein</fullName>
    </submittedName>
</protein>
<accession>T0XVP3</accession>
<dbReference type="SUPFAM" id="SSF56349">
    <property type="entry name" value="DNA breaking-rejoining enzymes"/>
    <property type="match status" value="1"/>
</dbReference>
<dbReference type="GO" id="GO:0075713">
    <property type="term" value="P:establishment of integrated proviral latency"/>
    <property type="evidence" value="ECO:0007669"/>
    <property type="project" value="UniProtKB-KW"/>
</dbReference>
<dbReference type="InterPro" id="IPR050808">
    <property type="entry name" value="Phage_Integrase"/>
</dbReference>
<keyword evidence="3" id="KW-0238">DNA-binding</keyword>
<dbReference type="InterPro" id="IPR011010">
    <property type="entry name" value="DNA_brk_join_enz"/>
</dbReference>
<dbReference type="EMBL" id="AUZZ01011274">
    <property type="protein sequence ID" value="EQD26856.1"/>
    <property type="molecule type" value="Genomic_DNA"/>
</dbReference>
<dbReference type="GO" id="GO:0044826">
    <property type="term" value="P:viral genome integration into host DNA"/>
    <property type="evidence" value="ECO:0007669"/>
    <property type="project" value="UniProtKB-KW"/>
</dbReference>
<proteinExistence type="inferred from homology"/>
<dbReference type="GO" id="GO:0006310">
    <property type="term" value="P:DNA recombination"/>
    <property type="evidence" value="ECO:0007669"/>
    <property type="project" value="UniProtKB-KW"/>
</dbReference>
<dbReference type="GO" id="GO:0015074">
    <property type="term" value="P:DNA integration"/>
    <property type="evidence" value="ECO:0007669"/>
    <property type="project" value="UniProtKB-KW"/>
</dbReference>
<evidence type="ECO:0000256" key="5">
    <source>
        <dbReference type="ARBA" id="ARBA00023195"/>
    </source>
</evidence>
<dbReference type="InterPro" id="IPR004107">
    <property type="entry name" value="Integrase_SAM-like_N"/>
</dbReference>